<evidence type="ECO:0000313" key="2">
    <source>
        <dbReference type="EMBL" id="CCC67911.1"/>
    </source>
</evidence>
<dbReference type="KEGG" id="ncs:NCAS_0A13530"/>
<dbReference type="FunCoup" id="G0V8W2">
    <property type="interactions" value="82"/>
</dbReference>
<reference key="2">
    <citation type="submission" date="2011-08" db="EMBL/GenBank/DDBJ databases">
        <title>Genome sequence of Naumovozyma castellii.</title>
        <authorList>
            <person name="Gordon J.L."/>
            <person name="Armisen D."/>
            <person name="Proux-Wera E."/>
            <person name="OhEigeartaigh S.S."/>
            <person name="Byrne K.P."/>
            <person name="Wolfe K.H."/>
        </authorList>
    </citation>
    <scope>NUCLEOTIDE SEQUENCE</scope>
    <source>
        <strain>Type strain:CBS 4309</strain>
    </source>
</reference>
<name>G0V8W2_NAUCA</name>
<feature type="region of interest" description="Disordered" evidence="1">
    <location>
        <begin position="198"/>
        <end position="285"/>
    </location>
</feature>
<feature type="compositionally biased region" description="Acidic residues" evidence="1">
    <location>
        <begin position="525"/>
        <end position="539"/>
    </location>
</feature>
<dbReference type="EMBL" id="HE576752">
    <property type="protein sequence ID" value="CCC67911.1"/>
    <property type="molecule type" value="Genomic_DNA"/>
</dbReference>
<evidence type="ECO:0000256" key="1">
    <source>
        <dbReference type="SAM" id="MobiDB-lite"/>
    </source>
</evidence>
<feature type="compositionally biased region" description="Polar residues" evidence="1">
    <location>
        <begin position="21"/>
        <end position="38"/>
    </location>
</feature>
<feature type="compositionally biased region" description="Pro residues" evidence="1">
    <location>
        <begin position="244"/>
        <end position="254"/>
    </location>
</feature>
<feature type="region of interest" description="Disordered" evidence="1">
    <location>
        <begin position="21"/>
        <end position="66"/>
    </location>
</feature>
<dbReference type="eggNOG" id="ENOG502QQKM">
    <property type="taxonomic scope" value="Eukaryota"/>
</dbReference>
<evidence type="ECO:0000313" key="3">
    <source>
        <dbReference type="Proteomes" id="UP000001640"/>
    </source>
</evidence>
<proteinExistence type="predicted"/>
<dbReference type="OrthoDB" id="4068713at2759"/>
<protein>
    <submittedName>
        <fullName evidence="2">Uncharacterized protein</fullName>
    </submittedName>
</protein>
<gene>
    <name evidence="2" type="primary">NCAS0A13530</name>
    <name evidence="2" type="ordered locus">NCAS_0A13530</name>
</gene>
<dbReference type="Proteomes" id="UP000001640">
    <property type="component" value="Chromosome 1"/>
</dbReference>
<feature type="region of interest" description="Disordered" evidence="1">
    <location>
        <begin position="524"/>
        <end position="563"/>
    </location>
</feature>
<dbReference type="RefSeq" id="XP_003674291.1">
    <property type="nucleotide sequence ID" value="XM_003674243.1"/>
</dbReference>
<accession>G0V8W2</accession>
<dbReference type="GeneID" id="96901389"/>
<keyword evidence="3" id="KW-1185">Reference proteome</keyword>
<feature type="compositionally biased region" description="Polar residues" evidence="1">
    <location>
        <begin position="48"/>
        <end position="66"/>
    </location>
</feature>
<sequence>MTGSTELNSVTTVDSIPLETLSLNGNQKSPNGISNGQDLNGKEHNEEQSNSEVSSDTETINSENDQNQNQNRVIYLRIDNLPPGKTWKQIKYLIGGIIHHSNVLQVKLLPPVTSIIPPFVTFQSCLVILRGSLNPNALNKLIRTLNTYQWDYFDLYVYELPILNPMFPNKNSDNGIPPSNSTLPISPLLQRPQTLFSPQMQGTPISKNVPGPPPPPPPGPPQPNQMSQSPHSQPHPPISVANMQPPPSPFPPAYPFLMPSNNFSGKIVQPLPPPPPPAPPATSSSVSRFVNAYNNSASQRQYNPRAFDGHNIIQRKSISNQYLTSQNKTNKSRFKMFKNIFNENAFRKQMTNRGMFQIRLENFPPYFQIESLRLLENNQNIKINDYKDTVILPNRDAMGKYCRLKWTILKDFIKLKCPKLLELDKKRSMNAPTLTAGYSGMSQNEHRDVKNNTREFYVGVYEYETTKFLLRFQSEPAEKTYSITGILYKAVIGFHDKEYCDLCLKLLQDQEYSQGYKLRVLELPPFEEEEDSGEDEFTEQEQAQEALVIDANNHSTVDESKIK</sequence>
<dbReference type="AlphaFoldDB" id="G0V8W2"/>
<feature type="compositionally biased region" description="Pro residues" evidence="1">
    <location>
        <begin position="210"/>
        <end position="223"/>
    </location>
</feature>
<dbReference type="OMA" id="NTYQWDY"/>
<dbReference type="HOGENOM" id="CLU_034883_0_0_1"/>
<feature type="compositionally biased region" description="Pro residues" evidence="1">
    <location>
        <begin position="270"/>
        <end position="280"/>
    </location>
</feature>
<reference evidence="2 3" key="1">
    <citation type="journal article" date="2011" name="Proc. Natl. Acad. Sci. U.S.A.">
        <title>Evolutionary erosion of yeast sex chromosomes by mating-type switching accidents.</title>
        <authorList>
            <person name="Gordon J.L."/>
            <person name="Armisen D."/>
            <person name="Proux-Wera E."/>
            <person name="Oheigeartaigh S.S."/>
            <person name="Byrne K.P."/>
            <person name="Wolfe K.H."/>
        </authorList>
    </citation>
    <scope>NUCLEOTIDE SEQUENCE [LARGE SCALE GENOMIC DNA]</scope>
    <source>
        <strain evidence="3">ATCC 76901 / BCRC 22586 / CBS 4309 / NBRC 1992 / NRRL Y-12630</strain>
    </source>
</reference>
<dbReference type="InParanoid" id="G0V8W2"/>
<organism evidence="2 3">
    <name type="scientific">Naumovozyma castellii</name>
    <name type="common">Yeast</name>
    <name type="synonym">Saccharomyces castellii</name>
    <dbReference type="NCBI Taxonomy" id="27288"/>
    <lineage>
        <taxon>Eukaryota</taxon>
        <taxon>Fungi</taxon>
        <taxon>Dikarya</taxon>
        <taxon>Ascomycota</taxon>
        <taxon>Saccharomycotina</taxon>
        <taxon>Saccharomycetes</taxon>
        <taxon>Saccharomycetales</taxon>
        <taxon>Saccharomycetaceae</taxon>
        <taxon>Naumovozyma</taxon>
    </lineage>
</organism>